<feature type="coiled-coil region" evidence="1">
    <location>
        <begin position="12"/>
        <end position="39"/>
    </location>
</feature>
<protein>
    <submittedName>
        <fullName evidence="2">Uncharacterized protein</fullName>
    </submittedName>
</protein>
<name>A0A427ARN9_ENSVE</name>
<dbReference type="AlphaFoldDB" id="A0A427ARN9"/>
<dbReference type="EMBL" id="AMZH03001558">
    <property type="protein sequence ID" value="RRT78901.1"/>
    <property type="molecule type" value="Genomic_DNA"/>
</dbReference>
<proteinExistence type="predicted"/>
<evidence type="ECO:0000256" key="1">
    <source>
        <dbReference type="SAM" id="Coils"/>
    </source>
</evidence>
<organism evidence="2 3">
    <name type="scientific">Ensete ventricosum</name>
    <name type="common">Abyssinian banana</name>
    <name type="synonym">Musa ensete</name>
    <dbReference type="NCBI Taxonomy" id="4639"/>
    <lineage>
        <taxon>Eukaryota</taxon>
        <taxon>Viridiplantae</taxon>
        <taxon>Streptophyta</taxon>
        <taxon>Embryophyta</taxon>
        <taxon>Tracheophyta</taxon>
        <taxon>Spermatophyta</taxon>
        <taxon>Magnoliopsida</taxon>
        <taxon>Liliopsida</taxon>
        <taxon>Zingiberales</taxon>
        <taxon>Musaceae</taxon>
        <taxon>Ensete</taxon>
    </lineage>
</organism>
<gene>
    <name evidence="2" type="ORF">B296_00023063</name>
</gene>
<accession>A0A427ARN9</accession>
<sequence>MDSKEIGCGSSGADLLGEIERLRAEKEELESRIHLLEAQIKPGGAAEKDKSGNCSLSSLSCPQMNGATLSGLSPKMIHRYSRHLLLPDFGVEADRYTDQPLSGGTAKIGRRRLISAVGDRFRSLTVD</sequence>
<evidence type="ECO:0000313" key="3">
    <source>
        <dbReference type="Proteomes" id="UP000287651"/>
    </source>
</evidence>
<reference evidence="2 3" key="1">
    <citation type="journal article" date="2014" name="Agronomy (Basel)">
        <title>A Draft Genome Sequence for Ensete ventricosum, the Drought-Tolerant Tree Against Hunger.</title>
        <authorList>
            <person name="Harrison J."/>
            <person name="Moore K.A."/>
            <person name="Paszkiewicz K."/>
            <person name="Jones T."/>
            <person name="Grant M."/>
            <person name="Ambacheew D."/>
            <person name="Muzemil S."/>
            <person name="Studholme D.J."/>
        </authorList>
    </citation>
    <scope>NUCLEOTIDE SEQUENCE [LARGE SCALE GENOMIC DNA]</scope>
</reference>
<keyword evidence="1" id="KW-0175">Coiled coil</keyword>
<comment type="caution">
    <text evidence="2">The sequence shown here is derived from an EMBL/GenBank/DDBJ whole genome shotgun (WGS) entry which is preliminary data.</text>
</comment>
<evidence type="ECO:0000313" key="2">
    <source>
        <dbReference type="EMBL" id="RRT78901.1"/>
    </source>
</evidence>
<dbReference type="Proteomes" id="UP000287651">
    <property type="component" value="Unassembled WGS sequence"/>
</dbReference>